<organism evidence="1 2">
    <name type="scientific">Platanthera guangdongensis</name>
    <dbReference type="NCBI Taxonomy" id="2320717"/>
    <lineage>
        <taxon>Eukaryota</taxon>
        <taxon>Viridiplantae</taxon>
        <taxon>Streptophyta</taxon>
        <taxon>Embryophyta</taxon>
        <taxon>Tracheophyta</taxon>
        <taxon>Spermatophyta</taxon>
        <taxon>Magnoliopsida</taxon>
        <taxon>Liliopsida</taxon>
        <taxon>Asparagales</taxon>
        <taxon>Orchidaceae</taxon>
        <taxon>Orchidoideae</taxon>
        <taxon>Orchideae</taxon>
        <taxon>Orchidinae</taxon>
        <taxon>Platanthera</taxon>
    </lineage>
</organism>
<reference evidence="1 2" key="1">
    <citation type="journal article" date="2022" name="Nat. Plants">
        <title>Genomes of leafy and leafless Platanthera orchids illuminate the evolution of mycoheterotrophy.</title>
        <authorList>
            <person name="Li M.H."/>
            <person name="Liu K.W."/>
            <person name="Li Z."/>
            <person name="Lu H.C."/>
            <person name="Ye Q.L."/>
            <person name="Zhang D."/>
            <person name="Wang J.Y."/>
            <person name="Li Y.F."/>
            <person name="Zhong Z.M."/>
            <person name="Liu X."/>
            <person name="Yu X."/>
            <person name="Liu D.K."/>
            <person name="Tu X.D."/>
            <person name="Liu B."/>
            <person name="Hao Y."/>
            <person name="Liao X.Y."/>
            <person name="Jiang Y.T."/>
            <person name="Sun W.H."/>
            <person name="Chen J."/>
            <person name="Chen Y.Q."/>
            <person name="Ai Y."/>
            <person name="Zhai J.W."/>
            <person name="Wu S.S."/>
            <person name="Zhou Z."/>
            <person name="Hsiao Y.Y."/>
            <person name="Wu W.L."/>
            <person name="Chen Y.Y."/>
            <person name="Lin Y.F."/>
            <person name="Hsu J.L."/>
            <person name="Li C.Y."/>
            <person name="Wang Z.W."/>
            <person name="Zhao X."/>
            <person name="Zhong W.Y."/>
            <person name="Ma X.K."/>
            <person name="Ma L."/>
            <person name="Huang J."/>
            <person name="Chen G.Z."/>
            <person name="Huang M.Z."/>
            <person name="Huang L."/>
            <person name="Peng D.H."/>
            <person name="Luo Y.B."/>
            <person name="Zou S.Q."/>
            <person name="Chen S.P."/>
            <person name="Lan S."/>
            <person name="Tsai W.C."/>
            <person name="Van de Peer Y."/>
            <person name="Liu Z.J."/>
        </authorList>
    </citation>
    <scope>NUCLEOTIDE SEQUENCE [LARGE SCALE GENOMIC DNA]</scope>
    <source>
        <strain evidence="1">Lor288</strain>
    </source>
</reference>
<keyword evidence="2" id="KW-1185">Reference proteome</keyword>
<dbReference type="Proteomes" id="UP001412067">
    <property type="component" value="Unassembled WGS sequence"/>
</dbReference>
<proteinExistence type="predicted"/>
<protein>
    <submittedName>
        <fullName evidence="1">Uncharacterized protein</fullName>
    </submittedName>
</protein>
<evidence type="ECO:0000313" key="2">
    <source>
        <dbReference type="Proteomes" id="UP001412067"/>
    </source>
</evidence>
<dbReference type="EMBL" id="JBBWWR010000021">
    <property type="protein sequence ID" value="KAK8937917.1"/>
    <property type="molecule type" value="Genomic_DNA"/>
</dbReference>
<evidence type="ECO:0000313" key="1">
    <source>
        <dbReference type="EMBL" id="KAK8937917.1"/>
    </source>
</evidence>
<name>A0ABR2LCX3_9ASPA</name>
<comment type="caution">
    <text evidence="1">The sequence shown here is derived from an EMBL/GenBank/DDBJ whole genome shotgun (WGS) entry which is preliminary data.</text>
</comment>
<gene>
    <name evidence="1" type="ORF">KSP40_PGU006674</name>
</gene>
<accession>A0ABR2LCX3</accession>
<sequence>MAPVNNLKRGPFGCSQGPRPRIHSCAASRRVAEVGARSPYLLDKIRFHGSVGVFGPRDLMGPFGVDYGSWNSVVKPLRQLESIAPFTEHATKRHAGRGQRRGARWPVAKGDEKVEDWKEWFDAKIRDAGELL</sequence>